<name>A0A8J5R100_ZIZPA</name>
<evidence type="ECO:0000256" key="1">
    <source>
        <dbReference type="SAM" id="MobiDB-lite"/>
    </source>
</evidence>
<keyword evidence="3" id="KW-1185">Reference proteome</keyword>
<dbReference type="EMBL" id="JAAALK010001499">
    <property type="protein sequence ID" value="KAG8042836.1"/>
    <property type="molecule type" value="Genomic_DNA"/>
</dbReference>
<gene>
    <name evidence="2" type="ORF">GUJ93_ZPchr1149g16406</name>
</gene>
<feature type="region of interest" description="Disordered" evidence="1">
    <location>
        <begin position="145"/>
        <end position="165"/>
    </location>
</feature>
<evidence type="ECO:0000313" key="3">
    <source>
        <dbReference type="Proteomes" id="UP000729402"/>
    </source>
</evidence>
<sequence>MPRWSRRLKRKPRSQRVSRKLKQQSPEPQCLWGQRQSQWRRWGLKWIICHLEPRRIPARTSSGCSNSPDQSPISGGKVIPVEGPSMVSSLAMKGVEPKRKTPTVVFVVLAHSTSSSYGHECSRLEGEVATLWDRLADVEEKASTLEDTLREEQQKNAAFEDEVEN</sequence>
<feature type="region of interest" description="Disordered" evidence="1">
    <location>
        <begin position="1"/>
        <end position="29"/>
    </location>
</feature>
<dbReference type="Proteomes" id="UP000729402">
    <property type="component" value="Unassembled WGS sequence"/>
</dbReference>
<reference evidence="2" key="2">
    <citation type="submission" date="2021-02" db="EMBL/GenBank/DDBJ databases">
        <authorList>
            <person name="Kimball J.A."/>
            <person name="Haas M.W."/>
            <person name="Macchietto M."/>
            <person name="Kono T."/>
            <person name="Duquette J."/>
            <person name="Shao M."/>
        </authorList>
    </citation>
    <scope>NUCLEOTIDE SEQUENCE</scope>
    <source>
        <tissue evidence="2">Fresh leaf tissue</tissue>
    </source>
</reference>
<feature type="compositionally biased region" description="Basic residues" evidence="1">
    <location>
        <begin position="1"/>
        <end position="22"/>
    </location>
</feature>
<feature type="compositionally biased region" description="Basic and acidic residues" evidence="1">
    <location>
        <begin position="145"/>
        <end position="154"/>
    </location>
</feature>
<accession>A0A8J5R100</accession>
<organism evidence="2 3">
    <name type="scientific">Zizania palustris</name>
    <name type="common">Northern wild rice</name>
    <dbReference type="NCBI Taxonomy" id="103762"/>
    <lineage>
        <taxon>Eukaryota</taxon>
        <taxon>Viridiplantae</taxon>
        <taxon>Streptophyta</taxon>
        <taxon>Embryophyta</taxon>
        <taxon>Tracheophyta</taxon>
        <taxon>Spermatophyta</taxon>
        <taxon>Magnoliopsida</taxon>
        <taxon>Liliopsida</taxon>
        <taxon>Poales</taxon>
        <taxon>Poaceae</taxon>
        <taxon>BOP clade</taxon>
        <taxon>Oryzoideae</taxon>
        <taxon>Oryzeae</taxon>
        <taxon>Zizaniinae</taxon>
        <taxon>Zizania</taxon>
    </lineage>
</organism>
<proteinExistence type="predicted"/>
<reference evidence="2" key="1">
    <citation type="journal article" date="2021" name="bioRxiv">
        <title>Whole Genome Assembly and Annotation of Northern Wild Rice, Zizania palustris L., Supports a Whole Genome Duplication in the Zizania Genus.</title>
        <authorList>
            <person name="Haas M."/>
            <person name="Kono T."/>
            <person name="Macchietto M."/>
            <person name="Millas R."/>
            <person name="McGilp L."/>
            <person name="Shao M."/>
            <person name="Duquette J."/>
            <person name="Hirsch C.N."/>
            <person name="Kimball J."/>
        </authorList>
    </citation>
    <scope>NUCLEOTIDE SEQUENCE</scope>
    <source>
        <tissue evidence="2">Fresh leaf tissue</tissue>
    </source>
</reference>
<evidence type="ECO:0000313" key="2">
    <source>
        <dbReference type="EMBL" id="KAG8042836.1"/>
    </source>
</evidence>
<protein>
    <submittedName>
        <fullName evidence="2">Uncharacterized protein</fullName>
    </submittedName>
</protein>
<feature type="region of interest" description="Disordered" evidence="1">
    <location>
        <begin position="58"/>
        <end position="80"/>
    </location>
</feature>
<dbReference type="AlphaFoldDB" id="A0A8J5R100"/>
<feature type="compositionally biased region" description="Polar residues" evidence="1">
    <location>
        <begin position="59"/>
        <end position="73"/>
    </location>
</feature>
<comment type="caution">
    <text evidence="2">The sequence shown here is derived from an EMBL/GenBank/DDBJ whole genome shotgun (WGS) entry which is preliminary data.</text>
</comment>